<dbReference type="GO" id="GO:0003676">
    <property type="term" value="F:nucleic acid binding"/>
    <property type="evidence" value="ECO:0007669"/>
    <property type="project" value="InterPro"/>
</dbReference>
<comment type="catalytic activity">
    <reaction evidence="5">
        <text>L-glutaminyl-[peptide chain release factor] + S-adenosyl-L-methionine = N(5)-methyl-L-glutaminyl-[peptide chain release factor] + S-adenosyl-L-homocysteine + H(+)</text>
        <dbReference type="Rhea" id="RHEA:42896"/>
        <dbReference type="Rhea" id="RHEA-COMP:10271"/>
        <dbReference type="Rhea" id="RHEA-COMP:10272"/>
        <dbReference type="ChEBI" id="CHEBI:15378"/>
        <dbReference type="ChEBI" id="CHEBI:30011"/>
        <dbReference type="ChEBI" id="CHEBI:57856"/>
        <dbReference type="ChEBI" id="CHEBI:59789"/>
        <dbReference type="ChEBI" id="CHEBI:61891"/>
        <dbReference type="EC" id="2.1.1.297"/>
    </reaction>
</comment>
<dbReference type="InterPro" id="IPR050320">
    <property type="entry name" value="N5-glutamine_MTase"/>
</dbReference>
<dbReference type="InterPro" id="IPR007848">
    <property type="entry name" value="Small_mtfrase_dom"/>
</dbReference>
<gene>
    <name evidence="7" type="ORF">AVDCRST_MAG11-2927</name>
</gene>
<accession>A0A6J4LRQ3</accession>
<sequence>MTRAWPVANADAACPPAVAAAAERAASRLVAGAPLAYAVGRAPFRHLTLAVDERVLIPRPETECLVDLVLESGVAGGGIALDVGTGSGAIALALATEGAFARVIATDVSQDALDVARANVRAHAARVRAPVELRAGSLLAPVAGVQARVLVSNPPYVAFHEADALPAAVRDWEPGLALFSGGDGLAATAAIVRDAAGVLEPGGVLALEVDSRRAPAVVALVRADARYHDVQVRPDLTGRDRFVVARRA</sequence>
<dbReference type="AlphaFoldDB" id="A0A6J4LRQ3"/>
<dbReference type="CDD" id="cd02440">
    <property type="entry name" value="AdoMet_MTases"/>
    <property type="match status" value="1"/>
</dbReference>
<proteinExistence type="predicted"/>
<dbReference type="InterPro" id="IPR019874">
    <property type="entry name" value="RF_methyltr_PrmC"/>
</dbReference>
<protein>
    <recommendedName>
        <fullName evidence="1">peptide chain release factor N(5)-glutamine methyltransferase</fullName>
        <ecNumber evidence="1">2.1.1.297</ecNumber>
    </recommendedName>
</protein>
<organism evidence="7">
    <name type="scientific">uncultured Gemmatimonadaceae bacterium</name>
    <dbReference type="NCBI Taxonomy" id="246130"/>
    <lineage>
        <taxon>Bacteria</taxon>
        <taxon>Pseudomonadati</taxon>
        <taxon>Gemmatimonadota</taxon>
        <taxon>Gemmatimonadia</taxon>
        <taxon>Gemmatimonadales</taxon>
        <taxon>Gemmatimonadaceae</taxon>
        <taxon>environmental samples</taxon>
    </lineage>
</organism>
<dbReference type="Gene3D" id="3.40.50.150">
    <property type="entry name" value="Vaccinia Virus protein VP39"/>
    <property type="match status" value="1"/>
</dbReference>
<keyword evidence="3 7" id="KW-0808">Transferase</keyword>
<evidence type="ECO:0000256" key="1">
    <source>
        <dbReference type="ARBA" id="ARBA00012771"/>
    </source>
</evidence>
<dbReference type="GO" id="GO:0102559">
    <property type="term" value="F:peptide chain release factor N(5)-glutamine methyltransferase activity"/>
    <property type="evidence" value="ECO:0007669"/>
    <property type="project" value="UniProtKB-EC"/>
</dbReference>
<evidence type="ECO:0000259" key="6">
    <source>
        <dbReference type="Pfam" id="PF05175"/>
    </source>
</evidence>
<dbReference type="Pfam" id="PF05175">
    <property type="entry name" value="MTS"/>
    <property type="match status" value="1"/>
</dbReference>
<feature type="domain" description="Methyltransferase small" evidence="6">
    <location>
        <begin position="77"/>
        <end position="161"/>
    </location>
</feature>
<evidence type="ECO:0000313" key="7">
    <source>
        <dbReference type="EMBL" id="CAA9339974.1"/>
    </source>
</evidence>
<name>A0A6J4LRQ3_9BACT</name>
<reference evidence="7" key="1">
    <citation type="submission" date="2020-02" db="EMBL/GenBank/DDBJ databases">
        <authorList>
            <person name="Meier V. D."/>
        </authorList>
    </citation>
    <scope>NUCLEOTIDE SEQUENCE</scope>
    <source>
        <strain evidence="7">AVDCRST_MAG11</strain>
    </source>
</reference>
<evidence type="ECO:0000256" key="3">
    <source>
        <dbReference type="ARBA" id="ARBA00022679"/>
    </source>
</evidence>
<dbReference type="SUPFAM" id="SSF53335">
    <property type="entry name" value="S-adenosyl-L-methionine-dependent methyltransferases"/>
    <property type="match status" value="1"/>
</dbReference>
<dbReference type="InterPro" id="IPR004556">
    <property type="entry name" value="HemK-like"/>
</dbReference>
<keyword evidence="2 7" id="KW-0489">Methyltransferase</keyword>
<dbReference type="PANTHER" id="PTHR18895:SF74">
    <property type="entry name" value="MTRF1L RELEASE FACTOR GLUTAMINE METHYLTRANSFERASE"/>
    <property type="match status" value="1"/>
</dbReference>
<evidence type="ECO:0000256" key="2">
    <source>
        <dbReference type="ARBA" id="ARBA00022603"/>
    </source>
</evidence>
<dbReference type="NCBIfam" id="TIGR00536">
    <property type="entry name" value="hemK_fam"/>
    <property type="match status" value="1"/>
</dbReference>
<dbReference type="InterPro" id="IPR029063">
    <property type="entry name" value="SAM-dependent_MTases_sf"/>
</dbReference>
<dbReference type="PROSITE" id="PS00092">
    <property type="entry name" value="N6_MTASE"/>
    <property type="match status" value="1"/>
</dbReference>
<keyword evidence="4" id="KW-0949">S-adenosyl-L-methionine</keyword>
<evidence type="ECO:0000256" key="4">
    <source>
        <dbReference type="ARBA" id="ARBA00022691"/>
    </source>
</evidence>
<dbReference type="PANTHER" id="PTHR18895">
    <property type="entry name" value="HEMK METHYLTRANSFERASE"/>
    <property type="match status" value="1"/>
</dbReference>
<dbReference type="NCBIfam" id="TIGR03534">
    <property type="entry name" value="RF_mod_PrmC"/>
    <property type="match status" value="1"/>
</dbReference>
<dbReference type="InterPro" id="IPR002052">
    <property type="entry name" value="DNA_methylase_N6_adenine_CS"/>
</dbReference>
<evidence type="ECO:0000256" key="5">
    <source>
        <dbReference type="ARBA" id="ARBA00048391"/>
    </source>
</evidence>
<dbReference type="EMBL" id="CADCTU010000643">
    <property type="protein sequence ID" value="CAA9339974.1"/>
    <property type="molecule type" value="Genomic_DNA"/>
</dbReference>
<dbReference type="EC" id="2.1.1.297" evidence="1"/>
<dbReference type="GO" id="GO:0032259">
    <property type="term" value="P:methylation"/>
    <property type="evidence" value="ECO:0007669"/>
    <property type="project" value="UniProtKB-KW"/>
</dbReference>